<gene>
    <name evidence="1" type="ORF">KUC_2279</name>
</gene>
<organism evidence="1 2">
    <name type="scientific">Vreelandella boliviensis LC1</name>
    <dbReference type="NCBI Taxonomy" id="1072583"/>
    <lineage>
        <taxon>Bacteria</taxon>
        <taxon>Pseudomonadati</taxon>
        <taxon>Pseudomonadota</taxon>
        <taxon>Gammaproteobacteria</taxon>
        <taxon>Oceanospirillales</taxon>
        <taxon>Halomonadaceae</taxon>
        <taxon>Vreelandella</taxon>
    </lineage>
</organism>
<proteinExistence type="predicted"/>
<dbReference type="AlphaFoldDB" id="A0A7U9C084"/>
<evidence type="ECO:0000313" key="1">
    <source>
        <dbReference type="EMBL" id="EHJ92331.1"/>
    </source>
</evidence>
<dbReference type="Proteomes" id="UP000005756">
    <property type="component" value="Unassembled WGS sequence"/>
</dbReference>
<reference evidence="1 2" key="1">
    <citation type="submission" date="2011-10" db="EMBL/GenBank/DDBJ databases">
        <authorList>
            <person name="Quillaguamn J."/>
            <person name="Guzmn D."/>
            <person name="Balderrama-Subieta A."/>
            <person name="Cardona-Ortuo C."/>
            <person name="Guevara-Martnez M."/>
            <person name="Callisaya-Quispe N."/>
        </authorList>
    </citation>
    <scope>NUCLEOTIDE SEQUENCE [LARGE SCALE GENOMIC DNA]</scope>
    <source>
        <strain evidence="1 2">LC1</strain>
    </source>
</reference>
<accession>A0A7U9C084</accession>
<protein>
    <submittedName>
        <fullName evidence="1">Uncharacterized protein</fullName>
    </submittedName>
</protein>
<name>A0A7U9C084_9GAMM</name>
<sequence>MSKDAIIVDQAVSAGGAIKEDRYFTAAAARLHLTVVFYLAP</sequence>
<evidence type="ECO:0000313" key="2">
    <source>
        <dbReference type="Proteomes" id="UP000005756"/>
    </source>
</evidence>
<dbReference type="EMBL" id="JH393258">
    <property type="protein sequence ID" value="EHJ92331.1"/>
    <property type="molecule type" value="Genomic_DNA"/>
</dbReference>